<evidence type="ECO:0000313" key="3">
    <source>
        <dbReference type="Proteomes" id="UP000520770"/>
    </source>
</evidence>
<dbReference type="EMBL" id="JACIHM010000022">
    <property type="protein sequence ID" value="MBB4449725.1"/>
    <property type="molecule type" value="Genomic_DNA"/>
</dbReference>
<gene>
    <name evidence="1" type="ORF">GGE33_005576</name>
    <name evidence="2" type="ORF">GGE35_005585</name>
</gene>
<reference evidence="3 4" key="1">
    <citation type="submission" date="2020-08" db="EMBL/GenBank/DDBJ databases">
        <title>Genomic Encyclopedia of Type Strains, Phase IV (KMG-V): Genome sequencing to study the core and pangenomes of soil and plant-associated prokaryotes.</title>
        <authorList>
            <person name="Whitman W."/>
        </authorList>
    </citation>
    <scope>NUCLEOTIDE SEQUENCE [LARGE SCALE GENOMIC DNA]</scope>
    <source>
        <strain evidence="1 3">SEMIA 448</strain>
        <strain evidence="2 4">SEMIA 452</strain>
    </source>
</reference>
<evidence type="ECO:0000313" key="2">
    <source>
        <dbReference type="EMBL" id="MBB4449725.1"/>
    </source>
</evidence>
<accession>A0A7W6V4E4</accession>
<dbReference type="AlphaFoldDB" id="A0A7W6V4E4"/>
<comment type="caution">
    <text evidence="2">The sequence shown here is derived from an EMBL/GenBank/DDBJ whole genome shotgun (WGS) entry which is preliminary data.</text>
</comment>
<sequence>MDNASKELADEYRRLGGRRVAVIDDNLGSSRDWDGDPPEADAFWKAKIASLSDRDRRDVETFLPSLNDESDEPTK</sequence>
<dbReference type="Proteomes" id="UP000576087">
    <property type="component" value="Unassembled WGS sequence"/>
</dbReference>
<evidence type="ECO:0000313" key="1">
    <source>
        <dbReference type="EMBL" id="MBB4351790.1"/>
    </source>
</evidence>
<protein>
    <submittedName>
        <fullName evidence="2">Uncharacterized protein</fullName>
    </submittedName>
</protein>
<dbReference type="Proteomes" id="UP000520770">
    <property type="component" value="Unassembled WGS sequence"/>
</dbReference>
<dbReference type="EMBL" id="JACIGW010000019">
    <property type="protein sequence ID" value="MBB4351790.1"/>
    <property type="molecule type" value="Genomic_DNA"/>
</dbReference>
<proteinExistence type="predicted"/>
<dbReference type="RefSeq" id="WP_183830522.1">
    <property type="nucleotide sequence ID" value="NZ_JACIGY010000017.1"/>
</dbReference>
<evidence type="ECO:0000313" key="4">
    <source>
        <dbReference type="Proteomes" id="UP000576087"/>
    </source>
</evidence>
<organism evidence="2 4">
    <name type="scientific">Aliirhizobium cellulosilyticum</name>
    <dbReference type="NCBI Taxonomy" id="393664"/>
    <lineage>
        <taxon>Bacteria</taxon>
        <taxon>Pseudomonadati</taxon>
        <taxon>Pseudomonadota</taxon>
        <taxon>Alphaproteobacteria</taxon>
        <taxon>Hyphomicrobiales</taxon>
        <taxon>Rhizobiaceae</taxon>
        <taxon>Aliirhizobium</taxon>
    </lineage>
</organism>
<name>A0A7W6V4E4_9HYPH</name>